<dbReference type="STRING" id="49390.A0A068UQ60"/>
<dbReference type="InterPro" id="IPR004640">
    <property type="entry name" value="HscB"/>
</dbReference>
<dbReference type="PANTHER" id="PTHR14021">
    <property type="entry name" value="IRON-SULFUR CLUSTER CO-CHAPERONE PROTEIN HSCB"/>
    <property type="match status" value="1"/>
</dbReference>
<dbReference type="OMA" id="LLCEMRF"/>
<comment type="similarity">
    <text evidence="3">Belongs to the HscB family.</text>
</comment>
<evidence type="ECO:0000313" key="9">
    <source>
        <dbReference type="Proteomes" id="UP000295252"/>
    </source>
</evidence>
<dbReference type="Gene3D" id="1.20.1280.20">
    <property type="entry name" value="HscB, C-terminal domain"/>
    <property type="match status" value="1"/>
</dbReference>
<dbReference type="OrthoDB" id="448954at2759"/>
<keyword evidence="4" id="KW-0963">Cytoplasm</keyword>
<dbReference type="InterPro" id="IPR036869">
    <property type="entry name" value="J_dom_sf"/>
</dbReference>
<protein>
    <recommendedName>
        <fullName evidence="7">J domain-containing protein</fullName>
    </recommendedName>
</protein>
<evidence type="ECO:0000256" key="5">
    <source>
        <dbReference type="ARBA" id="ARBA00023128"/>
    </source>
</evidence>
<dbReference type="InParanoid" id="A0A068UQ60"/>
<dbReference type="FunFam" id="1.20.1280.20:FF:000002">
    <property type="entry name" value="HscB mitochondrial iron-sulfur cluster co-chaperone"/>
    <property type="match status" value="1"/>
</dbReference>
<dbReference type="CDD" id="cd06257">
    <property type="entry name" value="DnaJ"/>
    <property type="match status" value="1"/>
</dbReference>
<dbReference type="InterPro" id="IPR036386">
    <property type="entry name" value="HscB_C_sf"/>
</dbReference>
<dbReference type="Gene3D" id="1.10.287.110">
    <property type="entry name" value="DnaJ domain"/>
    <property type="match status" value="1"/>
</dbReference>
<dbReference type="GO" id="GO:0051259">
    <property type="term" value="P:protein complex oligomerization"/>
    <property type="evidence" value="ECO:0007669"/>
    <property type="project" value="InterPro"/>
</dbReference>
<dbReference type="SMART" id="SM00271">
    <property type="entry name" value="DnaJ"/>
    <property type="match status" value="1"/>
</dbReference>
<reference evidence="9" key="1">
    <citation type="journal article" date="2014" name="Science">
        <title>The coffee genome provides insight into the convergent evolution of caffeine biosynthesis.</title>
        <authorList>
            <person name="Denoeud F."/>
            <person name="Carretero-Paulet L."/>
            <person name="Dereeper A."/>
            <person name="Droc G."/>
            <person name="Guyot R."/>
            <person name="Pietrella M."/>
            <person name="Zheng C."/>
            <person name="Alberti A."/>
            <person name="Anthony F."/>
            <person name="Aprea G."/>
            <person name="Aury J.M."/>
            <person name="Bento P."/>
            <person name="Bernard M."/>
            <person name="Bocs S."/>
            <person name="Campa C."/>
            <person name="Cenci A."/>
            <person name="Combes M.C."/>
            <person name="Crouzillat D."/>
            <person name="Da Silva C."/>
            <person name="Daddiego L."/>
            <person name="De Bellis F."/>
            <person name="Dussert S."/>
            <person name="Garsmeur O."/>
            <person name="Gayraud T."/>
            <person name="Guignon V."/>
            <person name="Jahn K."/>
            <person name="Jamilloux V."/>
            <person name="Joet T."/>
            <person name="Labadie K."/>
            <person name="Lan T."/>
            <person name="Leclercq J."/>
            <person name="Lepelley M."/>
            <person name="Leroy T."/>
            <person name="Li L.T."/>
            <person name="Librado P."/>
            <person name="Lopez L."/>
            <person name="Munoz A."/>
            <person name="Noel B."/>
            <person name="Pallavicini A."/>
            <person name="Perrotta G."/>
            <person name="Poncet V."/>
            <person name="Pot D."/>
            <person name="Priyono X."/>
            <person name="Rigoreau M."/>
            <person name="Rouard M."/>
            <person name="Rozas J."/>
            <person name="Tranchant-Dubreuil C."/>
            <person name="VanBuren R."/>
            <person name="Zhang Q."/>
            <person name="Andrade A.C."/>
            <person name="Argout X."/>
            <person name="Bertrand B."/>
            <person name="de Kochko A."/>
            <person name="Graziosi G."/>
            <person name="Henry R.J."/>
            <person name="Jayarama X."/>
            <person name="Ming R."/>
            <person name="Nagai C."/>
            <person name="Rounsley S."/>
            <person name="Sankoff D."/>
            <person name="Giuliano G."/>
            <person name="Albert V.A."/>
            <person name="Wincker P."/>
            <person name="Lashermes P."/>
        </authorList>
    </citation>
    <scope>NUCLEOTIDE SEQUENCE [LARGE SCALE GENOMIC DNA]</scope>
    <source>
        <strain evidence="9">cv. DH200-94</strain>
    </source>
</reference>
<dbReference type="FunCoup" id="A0A068UQ60">
    <property type="interactions" value="1794"/>
</dbReference>
<evidence type="ECO:0000256" key="2">
    <source>
        <dbReference type="ARBA" id="ARBA00004496"/>
    </source>
</evidence>
<accession>A0A068UQ60</accession>
<dbReference type="Proteomes" id="UP000295252">
    <property type="component" value="Chromosome VIII"/>
</dbReference>
<dbReference type="Pfam" id="PF07743">
    <property type="entry name" value="HSCB_C"/>
    <property type="match status" value="1"/>
</dbReference>
<evidence type="ECO:0000256" key="4">
    <source>
        <dbReference type="ARBA" id="ARBA00022490"/>
    </source>
</evidence>
<dbReference type="PhylomeDB" id="A0A068UQ60"/>
<evidence type="ECO:0000259" key="7">
    <source>
        <dbReference type="PROSITE" id="PS50076"/>
    </source>
</evidence>
<dbReference type="SUPFAM" id="SSF46565">
    <property type="entry name" value="Chaperone J-domain"/>
    <property type="match status" value="1"/>
</dbReference>
<evidence type="ECO:0000256" key="6">
    <source>
        <dbReference type="ARBA" id="ARBA00023186"/>
    </source>
</evidence>
<evidence type="ECO:0000313" key="8">
    <source>
        <dbReference type="EMBL" id="CDP10571.1"/>
    </source>
</evidence>
<dbReference type="GO" id="GO:0051087">
    <property type="term" value="F:protein-folding chaperone binding"/>
    <property type="evidence" value="ECO:0007669"/>
    <property type="project" value="InterPro"/>
</dbReference>
<dbReference type="GO" id="GO:0005829">
    <property type="term" value="C:cytosol"/>
    <property type="evidence" value="ECO:0007669"/>
    <property type="project" value="EnsemblPlants"/>
</dbReference>
<dbReference type="GO" id="GO:0044571">
    <property type="term" value="P:[2Fe-2S] cluster assembly"/>
    <property type="evidence" value="ECO:0007669"/>
    <property type="project" value="InterPro"/>
</dbReference>
<dbReference type="GO" id="GO:0005739">
    <property type="term" value="C:mitochondrion"/>
    <property type="evidence" value="ECO:0007669"/>
    <property type="project" value="UniProtKB-SubCell"/>
</dbReference>
<feature type="domain" description="J" evidence="7">
    <location>
        <begin position="137"/>
        <end position="209"/>
    </location>
</feature>
<proteinExistence type="inferred from homology"/>
<keyword evidence="6" id="KW-0143">Chaperone</keyword>
<evidence type="ECO:0000256" key="3">
    <source>
        <dbReference type="ARBA" id="ARBA00010476"/>
    </source>
</evidence>
<dbReference type="EMBL" id="HG739129">
    <property type="protein sequence ID" value="CDP10571.1"/>
    <property type="molecule type" value="Genomic_DNA"/>
</dbReference>
<dbReference type="Gramene" id="CDP10571">
    <property type="protein sequence ID" value="CDP10571"/>
    <property type="gene ID" value="GSCOC_T00031333001"/>
</dbReference>
<dbReference type="GO" id="GO:0001671">
    <property type="term" value="F:ATPase activator activity"/>
    <property type="evidence" value="ECO:0007669"/>
    <property type="project" value="InterPro"/>
</dbReference>
<gene>
    <name evidence="8" type="ORF">GSCOC_T00031333001</name>
</gene>
<dbReference type="SUPFAM" id="SSF47144">
    <property type="entry name" value="HSC20 (HSCB), C-terminal oligomerisation domain"/>
    <property type="match status" value="1"/>
</dbReference>
<keyword evidence="9" id="KW-1185">Reference proteome</keyword>
<dbReference type="NCBIfam" id="TIGR00714">
    <property type="entry name" value="hscB"/>
    <property type="match status" value="1"/>
</dbReference>
<dbReference type="Pfam" id="PF00226">
    <property type="entry name" value="DnaJ"/>
    <property type="match status" value="1"/>
</dbReference>
<organism evidence="8 9">
    <name type="scientific">Coffea canephora</name>
    <name type="common">Robusta coffee</name>
    <dbReference type="NCBI Taxonomy" id="49390"/>
    <lineage>
        <taxon>Eukaryota</taxon>
        <taxon>Viridiplantae</taxon>
        <taxon>Streptophyta</taxon>
        <taxon>Embryophyta</taxon>
        <taxon>Tracheophyta</taxon>
        <taxon>Spermatophyta</taxon>
        <taxon>Magnoliopsida</taxon>
        <taxon>eudicotyledons</taxon>
        <taxon>Gunneridae</taxon>
        <taxon>Pentapetalae</taxon>
        <taxon>asterids</taxon>
        <taxon>lamiids</taxon>
        <taxon>Gentianales</taxon>
        <taxon>Rubiaceae</taxon>
        <taxon>Ixoroideae</taxon>
        <taxon>Gardenieae complex</taxon>
        <taxon>Bertiereae - Coffeeae clade</taxon>
        <taxon>Coffeeae</taxon>
        <taxon>Coffea</taxon>
    </lineage>
</organism>
<keyword evidence="5" id="KW-0496">Mitochondrion</keyword>
<dbReference type="GO" id="GO:0060586">
    <property type="term" value="P:multicellular organismal-level iron ion homeostasis"/>
    <property type="evidence" value="ECO:0007669"/>
    <property type="project" value="EnsemblPlants"/>
</dbReference>
<sequence>MWKKLHSLAPLSTNLLHRGSASVPYPSATTADPFSSEITSKRSSLSQFSSLLLSPPQFQIEGNYCYSFHSPPSSRVFQTPRLHSGLHGLNSGFFCSIASSPAANSKCWNCNAVASSAVPFLVCHGCRSVQPPDPSIDYFQILGVEKKYDVKVENLEGKYKDWQKKLHPDLVHTKSKKERDFAAEQSARVTDAYRTLSDTLSRAVYLLKLEGLEVDEEGRISDPELLAEIMEIREAVEEAAETQALNHIQAQIWKKLEHWSKSFADAFQSRKYEEAISSIQRMTYYKRANEEIIKKL</sequence>
<dbReference type="PROSITE" id="PS50076">
    <property type="entry name" value="DNAJ_2"/>
    <property type="match status" value="1"/>
</dbReference>
<dbReference type="InterPro" id="IPR001623">
    <property type="entry name" value="DnaJ_domain"/>
</dbReference>
<dbReference type="AlphaFoldDB" id="A0A068UQ60"/>
<evidence type="ECO:0000256" key="1">
    <source>
        <dbReference type="ARBA" id="ARBA00004173"/>
    </source>
</evidence>
<name>A0A068UQ60_COFCA</name>
<dbReference type="FunFam" id="1.10.287.110:FF:000082">
    <property type="entry name" value="Iron-sulfur cluster co-chaperone protein HscB, mitochondrial"/>
    <property type="match status" value="1"/>
</dbReference>
<dbReference type="InterPro" id="IPR009073">
    <property type="entry name" value="HscB_oligo_C"/>
</dbReference>
<dbReference type="PANTHER" id="PTHR14021:SF15">
    <property type="entry name" value="IRON-SULFUR CLUSTER CO-CHAPERONE PROTEIN HSCB"/>
    <property type="match status" value="1"/>
</dbReference>
<comment type="subcellular location">
    <subcellularLocation>
        <location evidence="2">Cytoplasm</location>
    </subcellularLocation>
    <subcellularLocation>
        <location evidence="1">Mitochondrion</location>
    </subcellularLocation>
</comment>